<organism evidence="3 4">
    <name type="scientific">Glarea lozoyensis (strain ATCC 20868 / MF5171)</name>
    <dbReference type="NCBI Taxonomy" id="1116229"/>
    <lineage>
        <taxon>Eukaryota</taxon>
        <taxon>Fungi</taxon>
        <taxon>Dikarya</taxon>
        <taxon>Ascomycota</taxon>
        <taxon>Pezizomycotina</taxon>
        <taxon>Leotiomycetes</taxon>
        <taxon>Helotiales</taxon>
        <taxon>Helotiaceae</taxon>
        <taxon>Glarea</taxon>
    </lineage>
</organism>
<dbReference type="RefSeq" id="XP_008084318.1">
    <property type="nucleotide sequence ID" value="XM_008086127.1"/>
</dbReference>
<dbReference type="HOGENOM" id="CLU_888651_0_0_1"/>
<protein>
    <submittedName>
        <fullName evidence="3">Uncharacterized protein</fullName>
    </submittedName>
</protein>
<reference evidence="3 4" key="1">
    <citation type="journal article" date="2013" name="BMC Genomics">
        <title>Genomics-driven discovery of the pneumocandin biosynthetic gene cluster in the fungus Glarea lozoyensis.</title>
        <authorList>
            <person name="Chen L."/>
            <person name="Yue Q."/>
            <person name="Zhang X."/>
            <person name="Xiang M."/>
            <person name="Wang C."/>
            <person name="Li S."/>
            <person name="Che Y."/>
            <person name="Ortiz-Lopez F.J."/>
            <person name="Bills G.F."/>
            <person name="Liu X."/>
            <person name="An Z."/>
        </authorList>
    </citation>
    <scope>NUCLEOTIDE SEQUENCE [LARGE SCALE GENOMIC DNA]</scope>
    <source>
        <strain evidence="4">ATCC 20868 / MF5171</strain>
    </source>
</reference>
<evidence type="ECO:0000256" key="1">
    <source>
        <dbReference type="SAM" id="MobiDB-lite"/>
    </source>
</evidence>
<feature type="compositionally biased region" description="Basic and acidic residues" evidence="1">
    <location>
        <begin position="262"/>
        <end position="292"/>
    </location>
</feature>
<keyword evidence="2" id="KW-0472">Membrane</keyword>
<evidence type="ECO:0000313" key="4">
    <source>
        <dbReference type="Proteomes" id="UP000016922"/>
    </source>
</evidence>
<dbReference type="AlphaFoldDB" id="S3CRW1"/>
<proteinExistence type="predicted"/>
<evidence type="ECO:0000256" key="2">
    <source>
        <dbReference type="SAM" id="Phobius"/>
    </source>
</evidence>
<evidence type="ECO:0000313" key="3">
    <source>
        <dbReference type="EMBL" id="EPE28410.1"/>
    </source>
</evidence>
<dbReference type="Proteomes" id="UP000016922">
    <property type="component" value="Unassembled WGS sequence"/>
</dbReference>
<dbReference type="KEGG" id="glz:GLAREA_09530"/>
<dbReference type="GeneID" id="19468578"/>
<feature type="compositionally biased region" description="Basic and acidic residues" evidence="1">
    <location>
        <begin position="300"/>
        <end position="313"/>
    </location>
</feature>
<gene>
    <name evidence="3" type="ORF">GLAREA_09530</name>
</gene>
<name>S3CRW1_GLAL2</name>
<keyword evidence="4" id="KW-1185">Reference proteome</keyword>
<accession>S3CRW1</accession>
<dbReference type="OrthoDB" id="3565395at2759"/>
<feature type="transmembrane region" description="Helical" evidence="2">
    <location>
        <begin position="44"/>
        <end position="71"/>
    </location>
</feature>
<dbReference type="EMBL" id="KE145368">
    <property type="protein sequence ID" value="EPE28410.1"/>
    <property type="molecule type" value="Genomic_DNA"/>
</dbReference>
<keyword evidence="2" id="KW-0812">Transmembrane</keyword>
<sequence length="313" mass="34549">MSEKQLTNVSAPLIPSSTINTLPSVIVSGSSASSATDTGKNDSVVIVMGILAAITALCITVVIGLCVYSALKLFLVKRSQPETSNSGGVVLPARPRFPPQSIIMNTADTQQCQCRLSLSTRHNTRSPRNFEPSRSIHSDEFQRYALLYEQSKPELEQNCFVVLDSGCCHSNWVSRSIAQKCGAEISDIEPLPFHTISNETFWAKEEVRLWIRDRNDVPITQGRSLIFFILPLNSDCEVIIGKDDMIKQASKKRMVLGTRFGKATDKPKTSADKKLNKNDKAAKHHEEARRAVETASSSAKPKDQKSKDSGKKR</sequence>
<feature type="region of interest" description="Disordered" evidence="1">
    <location>
        <begin position="258"/>
        <end position="313"/>
    </location>
</feature>
<keyword evidence="2" id="KW-1133">Transmembrane helix</keyword>